<evidence type="ECO:0000256" key="2">
    <source>
        <dbReference type="ARBA" id="ARBA00023008"/>
    </source>
</evidence>
<keyword evidence="1" id="KW-0479">Metal-binding</keyword>
<gene>
    <name evidence="5" type="ORF">DSM5745_06854</name>
</gene>
<sequence>MAASWLKLVALAVLVVSAVARNIPRAGACTSLNRRKSWNALTRAEKTEYIRAERCLMNHAPVAGNVADARNLWDELHHLHIGQGQYVHYVGHFLPWHRYLVRAHEVLLQTLCNYNGAQPYWDELTDYEAGPIGRSSVFDAQFGFGGNGVGRNRCINNGPFRGHTLHIRAGEANADYCISRRFNQTAWAWASRQNIDECFAERKYTDAWWCYNLYPHSAGHVAVGGVVSRDSETLALAGTLLVSITGSGHSLTGV</sequence>
<keyword evidence="6" id="KW-1185">Reference proteome</keyword>
<dbReference type="GeneID" id="38117224"/>
<reference evidence="5 6" key="1">
    <citation type="journal article" date="2018" name="IMA Fungus">
        <title>IMA Genome-F 9: Draft genome sequence of Annulohypoxylon stygium, Aspergillus mulundensis, Berkeleyomyces basicola (syn. Thielaviopsis basicola), Ceratocystis smalleyi, two Cercospora beticola strains, Coleophoma cylindrospora, Fusarium fracticaudum, Phialophora cf. hyalina, and Morchella septimelata.</title>
        <authorList>
            <person name="Wingfield B.D."/>
            <person name="Bills G.F."/>
            <person name="Dong Y."/>
            <person name="Huang W."/>
            <person name="Nel W.J."/>
            <person name="Swalarsk-Parry B.S."/>
            <person name="Vaghefi N."/>
            <person name="Wilken P.M."/>
            <person name="An Z."/>
            <person name="de Beer Z.W."/>
            <person name="De Vos L."/>
            <person name="Chen L."/>
            <person name="Duong T.A."/>
            <person name="Gao Y."/>
            <person name="Hammerbacher A."/>
            <person name="Kikkert J.R."/>
            <person name="Li Y."/>
            <person name="Li H."/>
            <person name="Li K."/>
            <person name="Li Q."/>
            <person name="Liu X."/>
            <person name="Ma X."/>
            <person name="Naidoo K."/>
            <person name="Pethybridge S.J."/>
            <person name="Sun J."/>
            <person name="Steenkamp E.T."/>
            <person name="van der Nest M.A."/>
            <person name="van Wyk S."/>
            <person name="Wingfield M.J."/>
            <person name="Xiong C."/>
            <person name="Yue Q."/>
            <person name="Zhang X."/>
        </authorList>
    </citation>
    <scope>NUCLEOTIDE SEQUENCE [LARGE SCALE GENOMIC DNA]</scope>
    <source>
        <strain evidence="5 6">DSM 5745</strain>
    </source>
</reference>
<comment type="caution">
    <text evidence="5">The sequence shown here is derived from an EMBL/GenBank/DDBJ whole genome shotgun (WGS) entry which is preliminary data.</text>
</comment>
<evidence type="ECO:0000256" key="1">
    <source>
        <dbReference type="ARBA" id="ARBA00022723"/>
    </source>
</evidence>
<dbReference type="RefSeq" id="XP_026603174.1">
    <property type="nucleotide sequence ID" value="XM_026748870.1"/>
</dbReference>
<keyword evidence="2" id="KW-0186">Copper</keyword>
<keyword evidence="3" id="KW-0732">Signal</keyword>
<proteinExistence type="predicted"/>
<name>A0A3D8RS06_9EURO</name>
<dbReference type="AlphaFoldDB" id="A0A3D8RS06"/>
<dbReference type="PANTHER" id="PTHR11474">
    <property type="entry name" value="TYROSINASE FAMILY MEMBER"/>
    <property type="match status" value="1"/>
</dbReference>
<dbReference type="Pfam" id="PF00264">
    <property type="entry name" value="Tyrosinase"/>
    <property type="match status" value="1"/>
</dbReference>
<evidence type="ECO:0000259" key="4">
    <source>
        <dbReference type="PROSITE" id="PS00497"/>
    </source>
</evidence>
<dbReference type="Proteomes" id="UP000256690">
    <property type="component" value="Unassembled WGS sequence"/>
</dbReference>
<protein>
    <recommendedName>
        <fullName evidence="4">Tyrosinase copper-binding domain-containing protein</fullName>
    </recommendedName>
</protein>
<dbReference type="SUPFAM" id="SSF48056">
    <property type="entry name" value="Di-copper centre-containing domain"/>
    <property type="match status" value="1"/>
</dbReference>
<dbReference type="PANTHER" id="PTHR11474:SF126">
    <property type="entry name" value="TYROSINASE-LIKE PROTEIN TYR-1-RELATED"/>
    <property type="match status" value="1"/>
</dbReference>
<dbReference type="InterPro" id="IPR002227">
    <property type="entry name" value="Tyrosinase_Cu-bd"/>
</dbReference>
<dbReference type="OrthoDB" id="6132182at2759"/>
<feature type="chain" id="PRO_5017830987" description="Tyrosinase copper-binding domain-containing protein" evidence="3">
    <location>
        <begin position="21"/>
        <end position="254"/>
    </location>
</feature>
<evidence type="ECO:0000313" key="5">
    <source>
        <dbReference type="EMBL" id="RDW76862.1"/>
    </source>
</evidence>
<dbReference type="InterPro" id="IPR008922">
    <property type="entry name" value="Di-copper_centre_dom_sf"/>
</dbReference>
<organism evidence="5 6">
    <name type="scientific">Aspergillus mulundensis</name>
    <dbReference type="NCBI Taxonomy" id="1810919"/>
    <lineage>
        <taxon>Eukaryota</taxon>
        <taxon>Fungi</taxon>
        <taxon>Dikarya</taxon>
        <taxon>Ascomycota</taxon>
        <taxon>Pezizomycotina</taxon>
        <taxon>Eurotiomycetes</taxon>
        <taxon>Eurotiomycetidae</taxon>
        <taxon>Eurotiales</taxon>
        <taxon>Aspergillaceae</taxon>
        <taxon>Aspergillus</taxon>
        <taxon>Aspergillus subgen. Nidulantes</taxon>
    </lineage>
</organism>
<dbReference type="GO" id="GO:0046872">
    <property type="term" value="F:metal ion binding"/>
    <property type="evidence" value="ECO:0007669"/>
    <property type="project" value="UniProtKB-KW"/>
</dbReference>
<dbReference type="Gene3D" id="1.10.1280.10">
    <property type="entry name" value="Di-copper center containing domain from catechol oxidase"/>
    <property type="match status" value="1"/>
</dbReference>
<dbReference type="PROSITE" id="PS00497">
    <property type="entry name" value="TYROSINASE_1"/>
    <property type="match status" value="1"/>
</dbReference>
<feature type="signal peptide" evidence="3">
    <location>
        <begin position="1"/>
        <end position="20"/>
    </location>
</feature>
<dbReference type="STRING" id="1810919.A0A3D8RS06"/>
<accession>A0A3D8RS06</accession>
<dbReference type="GO" id="GO:0016491">
    <property type="term" value="F:oxidoreductase activity"/>
    <property type="evidence" value="ECO:0007669"/>
    <property type="project" value="InterPro"/>
</dbReference>
<evidence type="ECO:0000313" key="6">
    <source>
        <dbReference type="Proteomes" id="UP000256690"/>
    </source>
</evidence>
<feature type="domain" description="Tyrosinase copper-binding" evidence="4">
    <location>
        <begin position="88"/>
        <end position="105"/>
    </location>
</feature>
<dbReference type="InterPro" id="IPR050316">
    <property type="entry name" value="Tyrosinase/Hemocyanin"/>
</dbReference>
<dbReference type="EMBL" id="PVWQ01000007">
    <property type="protein sequence ID" value="RDW76862.1"/>
    <property type="molecule type" value="Genomic_DNA"/>
</dbReference>
<evidence type="ECO:0000256" key="3">
    <source>
        <dbReference type="SAM" id="SignalP"/>
    </source>
</evidence>